<feature type="active site" evidence="4">
    <location>
        <position position="172"/>
    </location>
</feature>
<dbReference type="Gene3D" id="3.40.50.720">
    <property type="entry name" value="NAD(P)-binding Rossmann-like Domain"/>
    <property type="match status" value="1"/>
</dbReference>
<reference evidence="8" key="1">
    <citation type="submission" date="2019-07" db="EMBL/GenBank/DDBJ databases">
        <title>Bacillus alkalisoli sp. nov. isolated from saline soil.</title>
        <authorList>
            <person name="Sun J.-Q."/>
            <person name="Xu L."/>
        </authorList>
    </citation>
    <scope>NUCLEOTIDE SEQUENCE [LARGE SCALE GENOMIC DNA]</scope>
    <source>
        <strain evidence="8">M4U3P1</strain>
    </source>
</reference>
<dbReference type="InterPro" id="IPR015815">
    <property type="entry name" value="HIBADH-related"/>
</dbReference>
<dbReference type="GO" id="GO:0016491">
    <property type="term" value="F:oxidoreductase activity"/>
    <property type="evidence" value="ECO:0007669"/>
    <property type="project" value="UniProtKB-KW"/>
</dbReference>
<dbReference type="PANTHER" id="PTHR43060">
    <property type="entry name" value="3-HYDROXYISOBUTYRATE DEHYDROGENASE-LIKE 1, MITOCHONDRIAL-RELATED"/>
    <property type="match status" value="1"/>
</dbReference>
<organism evidence="7 8">
    <name type="scientific">Paenalkalicoccus suaedae</name>
    <dbReference type="NCBI Taxonomy" id="2592382"/>
    <lineage>
        <taxon>Bacteria</taxon>
        <taxon>Bacillati</taxon>
        <taxon>Bacillota</taxon>
        <taxon>Bacilli</taxon>
        <taxon>Bacillales</taxon>
        <taxon>Bacillaceae</taxon>
        <taxon>Paenalkalicoccus</taxon>
    </lineage>
</organism>
<keyword evidence="8" id="KW-1185">Reference proteome</keyword>
<dbReference type="RefSeq" id="WP_176010831.1">
    <property type="nucleotide sequence ID" value="NZ_CP041372.2"/>
</dbReference>
<evidence type="ECO:0000313" key="7">
    <source>
        <dbReference type="EMBL" id="QKS72865.1"/>
    </source>
</evidence>
<evidence type="ECO:0000259" key="5">
    <source>
        <dbReference type="Pfam" id="PF03446"/>
    </source>
</evidence>
<dbReference type="GO" id="GO:0051287">
    <property type="term" value="F:NAD binding"/>
    <property type="evidence" value="ECO:0007669"/>
    <property type="project" value="InterPro"/>
</dbReference>
<evidence type="ECO:0000313" key="8">
    <source>
        <dbReference type="Proteomes" id="UP000318138"/>
    </source>
</evidence>
<dbReference type="PANTHER" id="PTHR43060:SF15">
    <property type="entry name" value="3-HYDROXYISOBUTYRATE DEHYDROGENASE-LIKE 1, MITOCHONDRIAL-RELATED"/>
    <property type="match status" value="1"/>
</dbReference>
<dbReference type="Pfam" id="PF03446">
    <property type="entry name" value="NAD_binding_2"/>
    <property type="match status" value="1"/>
</dbReference>
<dbReference type="PIRSF" id="PIRSF000103">
    <property type="entry name" value="HIBADH"/>
    <property type="match status" value="1"/>
</dbReference>
<evidence type="ECO:0000256" key="3">
    <source>
        <dbReference type="ARBA" id="ARBA00023027"/>
    </source>
</evidence>
<gene>
    <name evidence="7" type="ORF">FLK61_40385</name>
</gene>
<dbReference type="Gene3D" id="1.10.1040.10">
    <property type="entry name" value="N-(1-d-carboxylethyl)-l-norvaline Dehydrogenase, domain 2"/>
    <property type="match status" value="1"/>
</dbReference>
<feature type="domain" description="6-phosphogluconate dehydrogenase NADP-binding" evidence="5">
    <location>
        <begin position="4"/>
        <end position="163"/>
    </location>
</feature>
<dbReference type="Proteomes" id="UP000318138">
    <property type="component" value="Chromosome"/>
</dbReference>
<dbReference type="InterPro" id="IPR006115">
    <property type="entry name" value="6PGDH_NADP-bd"/>
</dbReference>
<evidence type="ECO:0000256" key="4">
    <source>
        <dbReference type="PIRSR" id="PIRSR000103-1"/>
    </source>
</evidence>
<dbReference type="SUPFAM" id="SSF51735">
    <property type="entry name" value="NAD(P)-binding Rossmann-fold domains"/>
    <property type="match status" value="1"/>
</dbReference>
<dbReference type="KEGG" id="psua:FLK61_40385"/>
<accession>A0A859FJE1</accession>
<evidence type="ECO:0000256" key="1">
    <source>
        <dbReference type="ARBA" id="ARBA00009080"/>
    </source>
</evidence>
<dbReference type="EMBL" id="CP041372">
    <property type="protein sequence ID" value="QKS72865.1"/>
    <property type="molecule type" value="Genomic_DNA"/>
</dbReference>
<sequence length="288" mass="30535">MTKTIGFIGTGVMGASMAKHLLHAGYEVNVYTRTKSRADAVLEAGGKWYEDVKGVAQNSDVIITIVGYPQDVEEVYLGESGILAHAKEGSFTVDMTTSKPSLAKEIFEAARERNIHALDAPVSGGDVGAREAKLAIMIGGEEEAVEELRPIFEVLGQNVQHLGAAGLGQYTKMANQIAIASTMVGVSESLAYAKKAGLDPEQVIATISTGAAGSFSLSNLAPRMLKGDFAPGFYIKHFIKDMGIAIESAEEMGLDLPGLKQAKGLYDQLATNGEADSGTQALIKYYLQ</sequence>
<dbReference type="InterPro" id="IPR036291">
    <property type="entry name" value="NAD(P)-bd_dom_sf"/>
</dbReference>
<dbReference type="InterPro" id="IPR029154">
    <property type="entry name" value="HIBADH-like_NADP-bd"/>
</dbReference>
<name>A0A859FJE1_9BACI</name>
<proteinExistence type="inferred from homology"/>
<keyword evidence="2" id="KW-0560">Oxidoreductase</keyword>
<dbReference type="AlphaFoldDB" id="A0A859FJE1"/>
<protein>
    <submittedName>
        <fullName evidence="7">NAD(P)-dependent oxidoreductase</fullName>
    </submittedName>
</protein>
<feature type="domain" description="3-hydroxyisobutyrate dehydrogenase-like NAD-binding" evidence="6">
    <location>
        <begin position="166"/>
        <end position="286"/>
    </location>
</feature>
<evidence type="ECO:0000256" key="2">
    <source>
        <dbReference type="ARBA" id="ARBA00023002"/>
    </source>
</evidence>
<keyword evidence="3" id="KW-0520">NAD</keyword>
<comment type="similarity">
    <text evidence="1">Belongs to the HIBADH-related family.</text>
</comment>
<dbReference type="Pfam" id="PF14833">
    <property type="entry name" value="NAD_binding_11"/>
    <property type="match status" value="1"/>
</dbReference>
<evidence type="ECO:0000259" key="6">
    <source>
        <dbReference type="Pfam" id="PF14833"/>
    </source>
</evidence>
<dbReference type="InterPro" id="IPR008927">
    <property type="entry name" value="6-PGluconate_DH-like_C_sf"/>
</dbReference>
<dbReference type="SUPFAM" id="SSF48179">
    <property type="entry name" value="6-phosphogluconate dehydrogenase C-terminal domain-like"/>
    <property type="match status" value="1"/>
</dbReference>
<dbReference type="GO" id="GO:0050661">
    <property type="term" value="F:NADP binding"/>
    <property type="evidence" value="ECO:0007669"/>
    <property type="project" value="InterPro"/>
</dbReference>
<dbReference type="InterPro" id="IPR013328">
    <property type="entry name" value="6PGD_dom2"/>
</dbReference>